<evidence type="ECO:0000256" key="1">
    <source>
        <dbReference type="SAM" id="MobiDB-lite"/>
    </source>
</evidence>
<feature type="compositionally biased region" description="Low complexity" evidence="1">
    <location>
        <begin position="90"/>
        <end position="100"/>
    </location>
</feature>
<protein>
    <submittedName>
        <fullName evidence="2">Uncharacterized protein</fullName>
    </submittedName>
</protein>
<feature type="region of interest" description="Disordered" evidence="1">
    <location>
        <begin position="81"/>
        <end position="113"/>
    </location>
</feature>
<feature type="compositionally biased region" description="Basic and acidic residues" evidence="1">
    <location>
        <begin position="101"/>
        <end position="113"/>
    </location>
</feature>
<dbReference type="EMBL" id="CAJGYO010000010">
    <property type="protein sequence ID" value="CAD6258280.1"/>
    <property type="molecule type" value="Genomic_DNA"/>
</dbReference>
<accession>A0A811QQ65</accession>
<reference evidence="2" key="1">
    <citation type="submission" date="2020-10" db="EMBL/GenBank/DDBJ databases">
        <authorList>
            <person name="Han B."/>
            <person name="Lu T."/>
            <person name="Zhao Q."/>
            <person name="Huang X."/>
            <person name="Zhao Y."/>
        </authorList>
    </citation>
    <scope>NUCLEOTIDE SEQUENCE</scope>
</reference>
<organism evidence="2 3">
    <name type="scientific">Miscanthus lutarioriparius</name>
    <dbReference type="NCBI Taxonomy" id="422564"/>
    <lineage>
        <taxon>Eukaryota</taxon>
        <taxon>Viridiplantae</taxon>
        <taxon>Streptophyta</taxon>
        <taxon>Embryophyta</taxon>
        <taxon>Tracheophyta</taxon>
        <taxon>Spermatophyta</taxon>
        <taxon>Magnoliopsida</taxon>
        <taxon>Liliopsida</taxon>
        <taxon>Poales</taxon>
        <taxon>Poaceae</taxon>
        <taxon>PACMAD clade</taxon>
        <taxon>Panicoideae</taxon>
        <taxon>Andropogonodae</taxon>
        <taxon>Andropogoneae</taxon>
        <taxon>Saccharinae</taxon>
        <taxon>Miscanthus</taxon>
    </lineage>
</organism>
<dbReference type="Proteomes" id="UP000604825">
    <property type="component" value="Unassembled WGS sequence"/>
</dbReference>
<evidence type="ECO:0000313" key="2">
    <source>
        <dbReference type="EMBL" id="CAD6258280.1"/>
    </source>
</evidence>
<dbReference type="PANTHER" id="PTHR47624">
    <property type="entry name" value="OS01G0204900 PROTEIN"/>
    <property type="match status" value="1"/>
</dbReference>
<dbReference type="AlphaFoldDB" id="A0A811QQ65"/>
<comment type="caution">
    <text evidence="2">The sequence shown here is derived from an EMBL/GenBank/DDBJ whole genome shotgun (WGS) entry which is preliminary data.</text>
</comment>
<name>A0A811QQ65_9POAL</name>
<proteinExistence type="predicted"/>
<dbReference type="PANTHER" id="PTHR47624:SF1">
    <property type="entry name" value="OS01G0204900 PROTEIN"/>
    <property type="match status" value="1"/>
</dbReference>
<keyword evidence="3" id="KW-1185">Reference proteome</keyword>
<gene>
    <name evidence="2" type="ORF">NCGR_LOCUS41757</name>
</gene>
<sequence>MAGNNVLWQPQVMEDMLRCYKEKIQAEGRLLFFRETSMREFSVLQAPYDLPSTQDGDLIGDKNANHGEDVHLGLQYDSECLAEEDGNNGGSSSSKRPAASKPEKVKRIKRDDRAISERESLAKDWYQQQRFVLH</sequence>
<evidence type="ECO:0000313" key="3">
    <source>
        <dbReference type="Proteomes" id="UP000604825"/>
    </source>
</evidence>